<organism evidence="2 3">
    <name type="scientific">Dryococelus australis</name>
    <dbReference type="NCBI Taxonomy" id="614101"/>
    <lineage>
        <taxon>Eukaryota</taxon>
        <taxon>Metazoa</taxon>
        <taxon>Ecdysozoa</taxon>
        <taxon>Arthropoda</taxon>
        <taxon>Hexapoda</taxon>
        <taxon>Insecta</taxon>
        <taxon>Pterygota</taxon>
        <taxon>Neoptera</taxon>
        <taxon>Polyneoptera</taxon>
        <taxon>Phasmatodea</taxon>
        <taxon>Verophasmatodea</taxon>
        <taxon>Anareolatae</taxon>
        <taxon>Phasmatidae</taxon>
        <taxon>Eurycanthinae</taxon>
        <taxon>Dryococelus</taxon>
    </lineage>
</organism>
<feature type="compositionally biased region" description="Basic and acidic residues" evidence="1">
    <location>
        <begin position="88"/>
        <end position="105"/>
    </location>
</feature>
<keyword evidence="3" id="KW-1185">Reference proteome</keyword>
<reference evidence="2 3" key="1">
    <citation type="submission" date="2023-02" db="EMBL/GenBank/DDBJ databases">
        <title>LHISI_Scaffold_Assembly.</title>
        <authorList>
            <person name="Stuart O.P."/>
            <person name="Cleave R."/>
            <person name="Magrath M.J.L."/>
            <person name="Mikheyev A.S."/>
        </authorList>
    </citation>
    <scope>NUCLEOTIDE SEQUENCE [LARGE SCALE GENOMIC DNA]</scope>
    <source>
        <strain evidence="2">Daus_M_001</strain>
        <tissue evidence="2">Leg muscle</tissue>
    </source>
</reference>
<feature type="compositionally biased region" description="Polar residues" evidence="1">
    <location>
        <begin position="19"/>
        <end position="34"/>
    </location>
</feature>
<evidence type="ECO:0000256" key="1">
    <source>
        <dbReference type="SAM" id="MobiDB-lite"/>
    </source>
</evidence>
<feature type="compositionally biased region" description="Basic residues" evidence="1">
    <location>
        <begin position="37"/>
        <end position="48"/>
    </location>
</feature>
<feature type="region of interest" description="Disordered" evidence="1">
    <location>
        <begin position="19"/>
        <end position="61"/>
    </location>
</feature>
<proteinExistence type="predicted"/>
<sequence>MLSGDGVLDPRDGITLNVQRFSASNAENNSTSVPPQVRKRRTQVRGRAHAMPPPPPPPDPRAMSHFCLNSGKATPPWEQRRATAWRAGDNRRYLQERSSRREETTYRGSSRRQGRERFTLLIISSVATRCLNIPASPGHANKAIKLTSDLLFVRRANAAIRMRTMLVHHSDMQLANLPYSPTENTDWWLSTDLTLTEKSLSELSLRFLIRPCMVKPGFKAPAGLNPRPGHRIFTSGNRAGRCRWSAGFLVSLALSLRHRSILTSTTLIGSQDLVYTKKITTCLWWSIPVLEASTLFSDQWDPPEGSLTVIDRCSYLSCPTDSAAMPGGAILVSTPLLPPPSQAP</sequence>
<accession>A0ABQ9GFL9</accession>
<feature type="region of interest" description="Disordered" evidence="1">
    <location>
        <begin position="88"/>
        <end position="111"/>
    </location>
</feature>
<evidence type="ECO:0000313" key="3">
    <source>
        <dbReference type="Proteomes" id="UP001159363"/>
    </source>
</evidence>
<evidence type="ECO:0000313" key="2">
    <source>
        <dbReference type="EMBL" id="KAJ8870208.1"/>
    </source>
</evidence>
<protein>
    <submittedName>
        <fullName evidence="2">Uncharacterized protein</fullName>
    </submittedName>
</protein>
<comment type="caution">
    <text evidence="2">The sequence shown here is derived from an EMBL/GenBank/DDBJ whole genome shotgun (WGS) entry which is preliminary data.</text>
</comment>
<gene>
    <name evidence="2" type="ORF">PR048_029224</name>
</gene>
<dbReference type="EMBL" id="JARBHB010000013">
    <property type="protein sequence ID" value="KAJ8870208.1"/>
    <property type="molecule type" value="Genomic_DNA"/>
</dbReference>
<name>A0ABQ9GFL9_9NEOP</name>
<dbReference type="Proteomes" id="UP001159363">
    <property type="component" value="Chromosome 12"/>
</dbReference>
<feature type="compositionally biased region" description="Pro residues" evidence="1">
    <location>
        <begin position="51"/>
        <end position="60"/>
    </location>
</feature>